<dbReference type="AlphaFoldDB" id="G0LBE8"/>
<evidence type="ECO:0000313" key="2">
    <source>
        <dbReference type="Proteomes" id="UP000008898"/>
    </source>
</evidence>
<organism evidence="1 2">
    <name type="scientific">Zobellia galactanivorans (strain DSM 12802 / CCUG 47099 / CIP 106680 / NCIMB 13871 / Dsij)</name>
    <dbReference type="NCBI Taxonomy" id="63186"/>
    <lineage>
        <taxon>Bacteria</taxon>
        <taxon>Pseudomonadati</taxon>
        <taxon>Bacteroidota</taxon>
        <taxon>Flavobacteriia</taxon>
        <taxon>Flavobacteriales</taxon>
        <taxon>Flavobacteriaceae</taxon>
        <taxon>Zobellia</taxon>
    </lineage>
</organism>
<dbReference type="EMBL" id="FP476056">
    <property type="protein sequence ID" value="CAZ96011.1"/>
    <property type="molecule type" value="Genomic_DNA"/>
</dbReference>
<gene>
    <name evidence="1" type="ordered locus">zobellia_1958</name>
</gene>
<dbReference type="STRING" id="63186.ZOBELLIA_1958"/>
<name>G0LBE8_ZOBGA</name>
<dbReference type="HOGENOM" id="CLU_3359338_0_0_10"/>
<reference evidence="2" key="1">
    <citation type="submission" date="2009-07" db="EMBL/GenBank/DDBJ databases">
        <title>Complete genome sequence of Zobellia galactanivorans Dsij.</title>
        <authorList>
            <consortium name="Genoscope - CEA"/>
        </authorList>
    </citation>
    <scope>NUCLEOTIDE SEQUENCE [LARGE SCALE GENOMIC DNA]</scope>
    <source>
        <strain evidence="2">DSM 12802 / CCUG 47099 / CIP 106680 / NCIMB 13871 / Dsij</strain>
    </source>
</reference>
<dbReference type="KEGG" id="zga:ZOBELLIA_1958"/>
<dbReference type="Proteomes" id="UP000008898">
    <property type="component" value="Chromosome"/>
</dbReference>
<evidence type="ECO:0000313" key="1">
    <source>
        <dbReference type="EMBL" id="CAZ96011.1"/>
    </source>
</evidence>
<proteinExistence type="predicted"/>
<accession>G0LBE8</accession>
<keyword evidence="2" id="KW-1185">Reference proteome</keyword>
<reference evidence="1 2" key="2">
    <citation type="journal article" date="2012" name="Environ. Microbiol.">
        <title>Characterization of the first alginolytic operons in a marine bacterium: from their emergence in marine Flavobacteriia to their independent transfers to marine Proteobacteria and human gut Bacteroides.</title>
        <authorList>
            <person name="Thomas F."/>
            <person name="Barbeyron T."/>
            <person name="Tonon T."/>
            <person name="Genicot S."/>
            <person name="Czjzek M."/>
            <person name="Michel G."/>
        </authorList>
    </citation>
    <scope>NUCLEOTIDE SEQUENCE [LARGE SCALE GENOMIC DNA]</scope>
    <source>
        <strain evidence="2">DSM 12802 / CCUG 47099 / CIP 106680 / NCIMB 13871 / Dsij</strain>
    </source>
</reference>
<protein>
    <submittedName>
        <fullName evidence="1">Uncharacterized protein</fullName>
    </submittedName>
</protein>
<sequence>MTLTDKTICQSLYERTKLMKISDSAQNFSTPVINIL</sequence>